<sequence>MEARKSTPQIPQEKPPKISQENPIFGQIRTPPSSRCQTSQKRQANTTPQLLRPADRSKKKKDRPAYLLSITAARDAANHLSTAATESARRSPTSPWRRAETETRKRSRGKRRDCGEPSGRRQR</sequence>
<feature type="compositionally biased region" description="Polar residues" evidence="1">
    <location>
        <begin position="79"/>
        <end position="94"/>
    </location>
</feature>
<organism evidence="2">
    <name type="scientific">Arundo donax</name>
    <name type="common">Giant reed</name>
    <name type="synonym">Donax arundinaceus</name>
    <dbReference type="NCBI Taxonomy" id="35708"/>
    <lineage>
        <taxon>Eukaryota</taxon>
        <taxon>Viridiplantae</taxon>
        <taxon>Streptophyta</taxon>
        <taxon>Embryophyta</taxon>
        <taxon>Tracheophyta</taxon>
        <taxon>Spermatophyta</taxon>
        <taxon>Magnoliopsida</taxon>
        <taxon>Liliopsida</taxon>
        <taxon>Poales</taxon>
        <taxon>Poaceae</taxon>
        <taxon>PACMAD clade</taxon>
        <taxon>Arundinoideae</taxon>
        <taxon>Arundineae</taxon>
        <taxon>Arundo</taxon>
    </lineage>
</organism>
<feature type="region of interest" description="Disordered" evidence="1">
    <location>
        <begin position="1"/>
        <end position="65"/>
    </location>
</feature>
<accession>A0A0A9DGP9</accession>
<dbReference type="EMBL" id="GBRH01213090">
    <property type="protein sequence ID" value="JAD84805.1"/>
    <property type="molecule type" value="Transcribed_RNA"/>
</dbReference>
<feature type="compositionally biased region" description="Basic and acidic residues" evidence="1">
    <location>
        <begin position="112"/>
        <end position="123"/>
    </location>
</feature>
<feature type="region of interest" description="Disordered" evidence="1">
    <location>
        <begin position="78"/>
        <end position="123"/>
    </location>
</feature>
<name>A0A0A9DGP9_ARUDO</name>
<reference evidence="2" key="1">
    <citation type="submission" date="2014-09" db="EMBL/GenBank/DDBJ databases">
        <authorList>
            <person name="Magalhaes I.L.F."/>
            <person name="Oliveira U."/>
            <person name="Santos F.R."/>
            <person name="Vidigal T.H.D.A."/>
            <person name="Brescovit A.D."/>
            <person name="Santos A.J."/>
        </authorList>
    </citation>
    <scope>NUCLEOTIDE SEQUENCE</scope>
    <source>
        <tissue evidence="2">Shoot tissue taken approximately 20 cm above the soil surface</tissue>
    </source>
</reference>
<dbReference type="AlphaFoldDB" id="A0A0A9DGP9"/>
<feature type="compositionally biased region" description="Polar residues" evidence="1">
    <location>
        <begin position="30"/>
        <end position="49"/>
    </location>
</feature>
<feature type="compositionally biased region" description="Polar residues" evidence="1">
    <location>
        <begin position="1"/>
        <end position="10"/>
    </location>
</feature>
<protein>
    <submittedName>
        <fullName evidence="2">Uncharacterized protein</fullName>
    </submittedName>
</protein>
<proteinExistence type="predicted"/>
<reference evidence="2" key="2">
    <citation type="journal article" date="2015" name="Data Brief">
        <title>Shoot transcriptome of the giant reed, Arundo donax.</title>
        <authorList>
            <person name="Barrero R.A."/>
            <person name="Guerrero F.D."/>
            <person name="Moolhuijzen P."/>
            <person name="Goolsby J.A."/>
            <person name="Tidwell J."/>
            <person name="Bellgard S.E."/>
            <person name="Bellgard M.I."/>
        </authorList>
    </citation>
    <scope>NUCLEOTIDE SEQUENCE</scope>
    <source>
        <tissue evidence="2">Shoot tissue taken approximately 20 cm above the soil surface</tissue>
    </source>
</reference>
<evidence type="ECO:0000256" key="1">
    <source>
        <dbReference type="SAM" id="MobiDB-lite"/>
    </source>
</evidence>
<evidence type="ECO:0000313" key="2">
    <source>
        <dbReference type="EMBL" id="JAD84805.1"/>
    </source>
</evidence>